<gene>
    <name evidence="2" type="ORF">K8V56_03740</name>
</gene>
<evidence type="ECO:0000259" key="1">
    <source>
        <dbReference type="Pfam" id="PF23648"/>
    </source>
</evidence>
<name>A0A921FXX2_SPOPS</name>
<accession>A0A921FXX2</accession>
<comment type="caution">
    <text evidence="2">The sequence shown here is derived from an EMBL/GenBank/DDBJ whole genome shotgun (WGS) entry which is preliminary data.</text>
</comment>
<dbReference type="GO" id="GO:0016301">
    <property type="term" value="F:kinase activity"/>
    <property type="evidence" value="ECO:0007669"/>
    <property type="project" value="UniProtKB-KW"/>
</dbReference>
<evidence type="ECO:0000313" key="3">
    <source>
        <dbReference type="Proteomes" id="UP000698173"/>
    </source>
</evidence>
<protein>
    <submittedName>
        <fullName evidence="2">Methylthioribose kinase</fullName>
    </submittedName>
</protein>
<keyword evidence="2" id="KW-0808">Transferase</keyword>
<dbReference type="EMBL" id="DYWT01000060">
    <property type="protein sequence ID" value="HJF30877.1"/>
    <property type="molecule type" value="Genomic_DNA"/>
</dbReference>
<evidence type="ECO:0000313" key="2">
    <source>
        <dbReference type="EMBL" id="HJF30877.1"/>
    </source>
</evidence>
<reference evidence="2" key="1">
    <citation type="journal article" date="2021" name="PeerJ">
        <title>Extensive microbial diversity within the chicken gut microbiome revealed by metagenomics and culture.</title>
        <authorList>
            <person name="Gilroy R."/>
            <person name="Ravi A."/>
            <person name="Getino M."/>
            <person name="Pursley I."/>
            <person name="Horton D.L."/>
            <person name="Alikhan N.F."/>
            <person name="Baker D."/>
            <person name="Gharbi K."/>
            <person name="Hall N."/>
            <person name="Watson M."/>
            <person name="Adriaenssens E.M."/>
            <person name="Foster-Nyarko E."/>
            <person name="Jarju S."/>
            <person name="Secka A."/>
            <person name="Antonio M."/>
            <person name="Oren A."/>
            <person name="Chaudhuri R.R."/>
            <person name="La Ragione R."/>
            <person name="Hildebrand F."/>
            <person name="Pallen M.J."/>
        </authorList>
    </citation>
    <scope>NUCLEOTIDE SEQUENCE</scope>
    <source>
        <strain evidence="2">CHK171-7178</strain>
    </source>
</reference>
<feature type="domain" description="DUF7147" evidence="1">
    <location>
        <begin position="3"/>
        <end position="127"/>
    </location>
</feature>
<dbReference type="AlphaFoldDB" id="A0A921FXX2"/>
<reference evidence="2" key="2">
    <citation type="submission" date="2021-09" db="EMBL/GenBank/DDBJ databases">
        <authorList>
            <person name="Gilroy R."/>
        </authorList>
    </citation>
    <scope>NUCLEOTIDE SEQUENCE</scope>
    <source>
        <strain evidence="2">CHK171-7178</strain>
    </source>
</reference>
<organism evidence="2 3">
    <name type="scientific">Sporosarcina psychrophila</name>
    <name type="common">Bacillus psychrophilus</name>
    <dbReference type="NCBI Taxonomy" id="1476"/>
    <lineage>
        <taxon>Bacteria</taxon>
        <taxon>Bacillati</taxon>
        <taxon>Bacillota</taxon>
        <taxon>Bacilli</taxon>
        <taxon>Bacillales</taxon>
        <taxon>Caryophanaceae</taxon>
        <taxon>Sporosarcina</taxon>
    </lineage>
</organism>
<proteinExistence type="predicted"/>
<dbReference type="Pfam" id="PF23648">
    <property type="entry name" value="DUF7147"/>
    <property type="match status" value="1"/>
</dbReference>
<keyword evidence="2" id="KW-0418">Kinase</keyword>
<sequence length="131" mass="14812">MILNQRFIELGEGYGDVYELCELIKTNSARLDKTFVLSSKTPAGQALSLAASFAPANDSQFMPIYICREGIIQKDTDKSKRRLLFEEAAEKAGNTPAFIELKNSSEFAERELFYQYTIGILRLNKLLPPLR</sequence>
<dbReference type="Proteomes" id="UP000698173">
    <property type="component" value="Unassembled WGS sequence"/>
</dbReference>
<dbReference type="InterPro" id="IPR055571">
    <property type="entry name" value="DUF7147"/>
</dbReference>